<feature type="repeat" description="TPR" evidence="3">
    <location>
        <begin position="319"/>
        <end position="352"/>
    </location>
</feature>
<evidence type="ECO:0000256" key="3">
    <source>
        <dbReference type="PROSITE-ProRule" id="PRU00339"/>
    </source>
</evidence>
<feature type="coiled-coil region" evidence="4">
    <location>
        <begin position="130"/>
        <end position="157"/>
    </location>
</feature>
<dbReference type="PANTHER" id="PTHR43343:SF3">
    <property type="entry name" value="PROTEASE DO-LIKE 8, CHLOROPLASTIC"/>
    <property type="match status" value="1"/>
</dbReference>
<dbReference type="PANTHER" id="PTHR43343">
    <property type="entry name" value="PEPTIDASE S12"/>
    <property type="match status" value="1"/>
</dbReference>
<evidence type="ECO:0000256" key="1">
    <source>
        <dbReference type="ARBA" id="ARBA00022670"/>
    </source>
</evidence>
<keyword evidence="2" id="KW-0378">Hydrolase</keyword>
<gene>
    <name evidence="6" type="ORF">H6G24_17025</name>
</gene>
<protein>
    <submittedName>
        <fullName evidence="6">Trypsin-like peptidase domain-containing protein</fullName>
    </submittedName>
</protein>
<dbReference type="InterPro" id="IPR019734">
    <property type="entry name" value="TPR_rpt"/>
</dbReference>
<dbReference type="EMBL" id="JACJQH010000025">
    <property type="protein sequence ID" value="MBD2197182.1"/>
    <property type="molecule type" value="Genomic_DNA"/>
</dbReference>
<dbReference type="RefSeq" id="WP_190543946.1">
    <property type="nucleotide sequence ID" value="NZ_CAWPNO010000057.1"/>
</dbReference>
<reference evidence="6 7" key="1">
    <citation type="journal article" date="2020" name="ISME J.">
        <title>Comparative genomics reveals insights into cyanobacterial evolution and habitat adaptation.</title>
        <authorList>
            <person name="Chen M.Y."/>
            <person name="Teng W.K."/>
            <person name="Zhao L."/>
            <person name="Hu C.X."/>
            <person name="Zhou Y.K."/>
            <person name="Han B.P."/>
            <person name="Song L.R."/>
            <person name="Shu W.S."/>
        </authorList>
    </citation>
    <scope>NUCLEOTIDE SEQUENCE [LARGE SCALE GENOMIC DNA]</scope>
    <source>
        <strain evidence="6 7">FACHB-288</strain>
    </source>
</reference>
<keyword evidence="1" id="KW-0645">Protease</keyword>
<accession>A0ABR8AF61</accession>
<proteinExistence type="predicted"/>
<dbReference type="Pfam" id="PF13365">
    <property type="entry name" value="Trypsin_2"/>
    <property type="match status" value="1"/>
</dbReference>
<dbReference type="Proteomes" id="UP000658514">
    <property type="component" value="Unassembled WGS sequence"/>
</dbReference>
<organism evidence="6 7">
    <name type="scientific">Calothrix parietina FACHB-288</name>
    <dbReference type="NCBI Taxonomy" id="2692896"/>
    <lineage>
        <taxon>Bacteria</taxon>
        <taxon>Bacillati</taxon>
        <taxon>Cyanobacteriota</taxon>
        <taxon>Cyanophyceae</taxon>
        <taxon>Nostocales</taxon>
        <taxon>Calotrichaceae</taxon>
        <taxon>Calothrix</taxon>
    </lineage>
</organism>
<sequence length="370" mass="40972">MLSKAQLRFQTFLWLSALFTTLIPFNTAKSQTTETGQYQVATKSSQAKTVKNNPAKLSPDNLVAETVKPSVVRVVLGCEAKVYLPKNGKVYKLSQIISHGSGFFVHRSGTIASNAHVTQFSAEECQYILKSELSDQLKTDKENLEDVEKDLKWIENKPINLVYLPNGEKLPFKIIISGDPVGEGKDVSIIQVNLKNAPALKLADSEQVKLMDQVIAVGYPGVVERLPVDWKENSFQEATFTKGIVSAKKNLDPDIPVIQISAAAAPGNSGGPVLNEQGEVIGMVTFGVPDSNNYIFLFTSNTIQEFLQKAGIINEQSLVNRQYQEGLQFYNQGNYSQALQRFKLVKSLFPQHSEVEKFLKNCQEIIASKI</sequence>
<evidence type="ECO:0000256" key="2">
    <source>
        <dbReference type="ARBA" id="ARBA00022801"/>
    </source>
</evidence>
<dbReference type="PROSITE" id="PS50005">
    <property type="entry name" value="TPR"/>
    <property type="match status" value="1"/>
</dbReference>
<feature type="chain" id="PRO_5045088746" evidence="5">
    <location>
        <begin position="31"/>
        <end position="370"/>
    </location>
</feature>
<feature type="signal peptide" evidence="5">
    <location>
        <begin position="1"/>
        <end position="30"/>
    </location>
</feature>
<keyword evidence="7" id="KW-1185">Reference proteome</keyword>
<dbReference type="Gene3D" id="2.40.10.120">
    <property type="match status" value="1"/>
</dbReference>
<evidence type="ECO:0000256" key="4">
    <source>
        <dbReference type="SAM" id="Coils"/>
    </source>
</evidence>
<evidence type="ECO:0000313" key="6">
    <source>
        <dbReference type="EMBL" id="MBD2197182.1"/>
    </source>
</evidence>
<keyword evidence="5" id="KW-0732">Signal</keyword>
<keyword evidence="4" id="KW-0175">Coiled coil</keyword>
<dbReference type="SUPFAM" id="SSF50494">
    <property type="entry name" value="Trypsin-like serine proteases"/>
    <property type="match status" value="1"/>
</dbReference>
<dbReference type="InterPro" id="IPR051201">
    <property type="entry name" value="Chloro_Bact_Ser_Proteases"/>
</dbReference>
<comment type="caution">
    <text evidence="6">The sequence shown here is derived from an EMBL/GenBank/DDBJ whole genome shotgun (WGS) entry which is preliminary data.</text>
</comment>
<evidence type="ECO:0000256" key="5">
    <source>
        <dbReference type="SAM" id="SignalP"/>
    </source>
</evidence>
<keyword evidence="3" id="KW-0802">TPR repeat</keyword>
<evidence type="ECO:0000313" key="7">
    <source>
        <dbReference type="Proteomes" id="UP000658514"/>
    </source>
</evidence>
<name>A0ABR8AF61_9CYAN</name>
<dbReference type="InterPro" id="IPR009003">
    <property type="entry name" value="Peptidase_S1_PA"/>
</dbReference>